<dbReference type="EMBL" id="LRGB01022328">
    <property type="protein sequence ID" value="KZR97195.1"/>
    <property type="molecule type" value="Genomic_DNA"/>
</dbReference>
<protein>
    <submittedName>
        <fullName evidence="1">Uncharacterized protein</fullName>
    </submittedName>
</protein>
<feature type="non-terminal residue" evidence="1">
    <location>
        <position position="1"/>
    </location>
</feature>
<name>A0A164EVZ2_9CRUS</name>
<sequence length="59" mass="6543">GCHPLFSHFFCSFRDRPHCPAPWGGAVAMAFAERRLGNAPVGTSLCSMRWRNLEGVHSL</sequence>
<reference evidence="1 2" key="1">
    <citation type="submission" date="2016-03" db="EMBL/GenBank/DDBJ databases">
        <title>EvidentialGene: Evidence-directed Construction of Genes on Genomes.</title>
        <authorList>
            <person name="Gilbert D.G."/>
            <person name="Choi J.-H."/>
            <person name="Mockaitis K."/>
            <person name="Colbourne J."/>
            <person name="Pfrender M."/>
        </authorList>
    </citation>
    <scope>NUCLEOTIDE SEQUENCE [LARGE SCALE GENOMIC DNA]</scope>
    <source>
        <strain evidence="1 2">Xinb3</strain>
        <tissue evidence="1">Complete organism</tissue>
    </source>
</reference>
<keyword evidence="2" id="KW-1185">Reference proteome</keyword>
<gene>
    <name evidence="1" type="ORF">APZ42_008069</name>
</gene>
<comment type="caution">
    <text evidence="1">The sequence shown here is derived from an EMBL/GenBank/DDBJ whole genome shotgun (WGS) entry which is preliminary data.</text>
</comment>
<proteinExistence type="predicted"/>
<dbReference type="AlphaFoldDB" id="A0A164EVZ2"/>
<dbReference type="Proteomes" id="UP000076858">
    <property type="component" value="Unassembled WGS sequence"/>
</dbReference>
<accession>A0A164EVZ2</accession>
<organism evidence="1 2">
    <name type="scientific">Daphnia magna</name>
    <dbReference type="NCBI Taxonomy" id="35525"/>
    <lineage>
        <taxon>Eukaryota</taxon>
        <taxon>Metazoa</taxon>
        <taxon>Ecdysozoa</taxon>
        <taxon>Arthropoda</taxon>
        <taxon>Crustacea</taxon>
        <taxon>Branchiopoda</taxon>
        <taxon>Diplostraca</taxon>
        <taxon>Cladocera</taxon>
        <taxon>Anomopoda</taxon>
        <taxon>Daphniidae</taxon>
        <taxon>Daphnia</taxon>
    </lineage>
</organism>
<evidence type="ECO:0000313" key="1">
    <source>
        <dbReference type="EMBL" id="KZR97195.1"/>
    </source>
</evidence>
<evidence type="ECO:0000313" key="2">
    <source>
        <dbReference type="Proteomes" id="UP000076858"/>
    </source>
</evidence>